<feature type="region of interest" description="Disordered" evidence="1">
    <location>
        <begin position="100"/>
        <end position="149"/>
    </location>
</feature>
<dbReference type="AlphaFoldDB" id="A0A8H6XEI4"/>
<feature type="compositionally biased region" description="Basic and acidic residues" evidence="1">
    <location>
        <begin position="11"/>
        <end position="25"/>
    </location>
</feature>
<dbReference type="EMBL" id="JACAZI010000019">
    <property type="protein sequence ID" value="KAF7339933.1"/>
    <property type="molecule type" value="Genomic_DNA"/>
</dbReference>
<keyword evidence="3" id="KW-1185">Reference proteome</keyword>
<reference evidence="2" key="1">
    <citation type="submission" date="2020-05" db="EMBL/GenBank/DDBJ databases">
        <title>Mycena genomes resolve the evolution of fungal bioluminescence.</title>
        <authorList>
            <person name="Tsai I.J."/>
        </authorList>
    </citation>
    <scope>NUCLEOTIDE SEQUENCE</scope>
    <source>
        <strain evidence="2">CCC161011</strain>
    </source>
</reference>
<evidence type="ECO:0000313" key="2">
    <source>
        <dbReference type="EMBL" id="KAF7339933.1"/>
    </source>
</evidence>
<feature type="compositionally biased region" description="Pro residues" evidence="1">
    <location>
        <begin position="117"/>
        <end position="137"/>
    </location>
</feature>
<dbReference type="Proteomes" id="UP000620124">
    <property type="component" value="Unassembled WGS sequence"/>
</dbReference>
<feature type="region of interest" description="Disordered" evidence="1">
    <location>
        <begin position="163"/>
        <end position="193"/>
    </location>
</feature>
<organism evidence="2 3">
    <name type="scientific">Mycena venus</name>
    <dbReference type="NCBI Taxonomy" id="2733690"/>
    <lineage>
        <taxon>Eukaryota</taxon>
        <taxon>Fungi</taxon>
        <taxon>Dikarya</taxon>
        <taxon>Basidiomycota</taxon>
        <taxon>Agaricomycotina</taxon>
        <taxon>Agaricomycetes</taxon>
        <taxon>Agaricomycetidae</taxon>
        <taxon>Agaricales</taxon>
        <taxon>Marasmiineae</taxon>
        <taxon>Mycenaceae</taxon>
        <taxon>Mycena</taxon>
    </lineage>
</organism>
<evidence type="ECO:0000256" key="1">
    <source>
        <dbReference type="SAM" id="MobiDB-lite"/>
    </source>
</evidence>
<sequence length="630" mass="69121">MNGSTGNGNATKKEETKRKEIEARKDKAKKAAAPAPPASTSAPPVKKKIKLFTDSDDDIPLSKPVAADLDDDTPLINVVKKKRKSSLKDDKQAKVQEIYEVSSKVKPLPPNKAKQPVRPPTPPVDSLFTPPPSPPETNHPKLPGRKLSDLSYPLEFDGQLLDSESTTATPTVPFATSKGTSLAKPTPLPLPKRMVSSNLASVTSGSALSTKQRLAQGALDLAPVNITGITRQKSRLAGLSFKKNSSLTASAPVAASESVSGVQNSPLPLPKPPSPGPERDPLFTDPADEPLNATDSSEDVVHNDPAQKFPPDLHQWLARSSRTYCIWPPSEQRTGHCERETGSLITTLRDCGAKQTGFKSDLRAIFVHVGALNSISAMPFLVERRRQTCGIRFYTFGTHETVHPDLGVREIYPLGGIVTFTASALFEDPWGIVNRMKVINAHPLWTCYILPCVLGMATKLCSADEDPLSDFHRDKFVFNRLLKVIDDGEVSVLQAPPLDRNPTPAQAVWLRDYWINRPPGPQGMLEFCMNAFSAKYSGTPQAQWASGIEANISEDLHLMQMQPAILKQYRRYVVIKADMDDHIEPDRDGFEWSTNSDFSFNDDFLDKPGQTSTKSRLPILLSHLVKGLIH</sequence>
<gene>
    <name evidence="2" type="ORF">MVEN_01910900</name>
</gene>
<protein>
    <submittedName>
        <fullName evidence="2">Chromo domain-containing protein</fullName>
    </submittedName>
</protein>
<proteinExistence type="predicted"/>
<evidence type="ECO:0000313" key="3">
    <source>
        <dbReference type="Proteomes" id="UP000620124"/>
    </source>
</evidence>
<dbReference type="OrthoDB" id="433924at2759"/>
<name>A0A8H6XEI4_9AGAR</name>
<feature type="region of interest" description="Disordered" evidence="1">
    <location>
        <begin position="256"/>
        <end position="306"/>
    </location>
</feature>
<feature type="region of interest" description="Disordered" evidence="1">
    <location>
        <begin position="1"/>
        <end position="73"/>
    </location>
</feature>
<feature type="compositionally biased region" description="Pro residues" evidence="1">
    <location>
        <begin position="267"/>
        <end position="276"/>
    </location>
</feature>
<accession>A0A8H6XEI4</accession>
<comment type="caution">
    <text evidence="2">The sequence shown here is derived from an EMBL/GenBank/DDBJ whole genome shotgun (WGS) entry which is preliminary data.</text>
</comment>
<feature type="compositionally biased region" description="Low complexity" evidence="1">
    <location>
        <begin position="256"/>
        <end position="266"/>
    </location>
</feature>